<keyword evidence="3 10" id="KW-0285">Flavoprotein</keyword>
<evidence type="ECO:0000256" key="5">
    <source>
        <dbReference type="ARBA" id="ARBA00022692"/>
    </source>
</evidence>
<feature type="transmembrane region" description="Helical" evidence="10">
    <location>
        <begin position="120"/>
        <end position="139"/>
    </location>
</feature>
<dbReference type="Proteomes" id="UP000078406">
    <property type="component" value="Unassembled WGS sequence"/>
</dbReference>
<dbReference type="RefSeq" id="WP_054961472.1">
    <property type="nucleotide sequence ID" value="NZ_LLEI02000032.1"/>
</dbReference>
<dbReference type="PANTHER" id="PTHR30578">
    <property type="entry name" value="ELECTRON TRANSPORT COMPLEX PROTEIN RNFD"/>
    <property type="match status" value="1"/>
</dbReference>
<dbReference type="NCBIfam" id="NF002011">
    <property type="entry name" value="PRK00816.1"/>
    <property type="match status" value="1"/>
</dbReference>
<dbReference type="GO" id="GO:0055085">
    <property type="term" value="P:transmembrane transport"/>
    <property type="evidence" value="ECO:0007669"/>
    <property type="project" value="InterPro"/>
</dbReference>
<keyword evidence="4 10" id="KW-0288">FMN</keyword>
<comment type="subunit">
    <text evidence="10">The complex is composed of six subunits: RnfA, RnfB, RnfC, RnfD, RnfE and RnfG.</text>
</comment>
<evidence type="ECO:0000256" key="2">
    <source>
        <dbReference type="ARBA" id="ARBA00022553"/>
    </source>
</evidence>
<evidence type="ECO:0000256" key="8">
    <source>
        <dbReference type="ARBA" id="ARBA00022989"/>
    </source>
</evidence>
<dbReference type="InterPro" id="IPR011303">
    <property type="entry name" value="RnfD_bac"/>
</dbReference>
<keyword evidence="2 10" id="KW-0597">Phosphoprotein</keyword>
<dbReference type="GO" id="GO:0022900">
    <property type="term" value="P:electron transport chain"/>
    <property type="evidence" value="ECO:0007669"/>
    <property type="project" value="UniProtKB-UniRule"/>
</dbReference>
<evidence type="ECO:0000256" key="10">
    <source>
        <dbReference type="HAMAP-Rule" id="MF_00462"/>
    </source>
</evidence>
<evidence type="ECO:0000256" key="4">
    <source>
        <dbReference type="ARBA" id="ARBA00022643"/>
    </source>
</evidence>
<dbReference type="NCBIfam" id="TIGR01946">
    <property type="entry name" value="rnfD"/>
    <property type="match status" value="1"/>
</dbReference>
<protein>
    <recommendedName>
        <fullName evidence="10">Ion-translocating oxidoreductase complex subunit D</fullName>
        <ecNumber evidence="10">7.-.-.-</ecNumber>
    </recommendedName>
    <alternativeName>
        <fullName evidence="10">Rnf electron transport complex subunit D</fullName>
    </alternativeName>
</protein>
<evidence type="ECO:0000256" key="3">
    <source>
        <dbReference type="ARBA" id="ARBA00022630"/>
    </source>
</evidence>
<dbReference type="EC" id="7.-.-.-" evidence="10"/>
<keyword evidence="8 10" id="KW-1133">Transmembrane helix</keyword>
<comment type="subcellular location">
    <subcellularLocation>
        <location evidence="10">Cell inner membrane</location>
        <topology evidence="10">Multi-pass membrane protein</topology>
    </subcellularLocation>
</comment>
<sequence length="348" mass="37367">MAFFIASSPHAHSRKSTPDLMKWVALCALPGLAAQTYFFGWGTIIQLILAIVIGLGLEALVMLARKRHPMSALRDNSALVTAWLLAIAIPPLSPWWIITIGLIFAIVIAKHLYGGIGQNLFNPAMVAYVVLLISFPVQMTSWISPNELQATAISSGDAFSLIFTGFNLEGLSLQQIRTGIDGVTMATPLDAFKTALTTGNTASEALTQPQFGSLAGIGWEWVNLAYLVGGLILIKVRVINWHIPVSFLLSLTLISSLFMILTPGTTASPLIHLLSGATMLGAFFIATDPVSASTTVKGRLVFGAFIGAMVFIIRSWGGFPDGVAFAVLLGNMCVPLIDYYTKPRTYGH</sequence>
<keyword evidence="10" id="KW-1003">Cell membrane</keyword>
<dbReference type="PANTHER" id="PTHR30578:SF0">
    <property type="entry name" value="ION-TRANSLOCATING OXIDOREDUCTASE COMPLEX SUBUNIT D"/>
    <property type="match status" value="1"/>
</dbReference>
<evidence type="ECO:0000256" key="6">
    <source>
        <dbReference type="ARBA" id="ARBA00022967"/>
    </source>
</evidence>
<keyword evidence="10" id="KW-0997">Cell inner membrane</keyword>
<accession>A0A177XZN3</accession>
<keyword evidence="5 10" id="KW-0812">Transmembrane</keyword>
<dbReference type="AlphaFoldDB" id="A0A177XZN3"/>
<feature type="transmembrane region" description="Helical" evidence="10">
    <location>
        <begin position="211"/>
        <end position="234"/>
    </location>
</feature>
<organism evidence="11 12">
    <name type="scientific">Vibrio bivalvicida</name>
    <dbReference type="NCBI Taxonomy" id="1276888"/>
    <lineage>
        <taxon>Bacteria</taxon>
        <taxon>Pseudomonadati</taxon>
        <taxon>Pseudomonadota</taxon>
        <taxon>Gammaproteobacteria</taxon>
        <taxon>Vibrionales</taxon>
        <taxon>Vibrionaceae</taxon>
        <taxon>Vibrio</taxon>
        <taxon>Vibrio oreintalis group</taxon>
    </lineage>
</organism>
<keyword evidence="9 10" id="KW-0472">Membrane</keyword>
<comment type="similarity">
    <text evidence="10">Belongs to the NqrB/RnfD family.</text>
</comment>
<keyword evidence="7 10" id="KW-0249">Electron transport</keyword>
<comment type="cofactor">
    <cofactor evidence="10">
        <name>FMN</name>
        <dbReference type="ChEBI" id="CHEBI:58210"/>
    </cofactor>
</comment>
<feature type="transmembrane region" description="Helical" evidence="10">
    <location>
        <begin position="241"/>
        <end position="261"/>
    </location>
</feature>
<feature type="transmembrane region" description="Helical" evidence="10">
    <location>
        <begin position="95"/>
        <end position="113"/>
    </location>
</feature>
<reference evidence="11 12" key="1">
    <citation type="journal article" date="2016" name="Syst. Appl. Microbiol.">
        <title>Vibrio bivalvicida sp. nov., a novel larval pathogen for bivalve molluscs reared in a hatchery.</title>
        <authorList>
            <person name="Dubert J."/>
            <person name="Romalde J.L."/>
            <person name="Prado S."/>
            <person name="Barja J.L."/>
        </authorList>
    </citation>
    <scope>NUCLEOTIDE SEQUENCE [LARGE SCALE GENOMIC DNA]</scope>
    <source>
        <strain evidence="11 12">605</strain>
    </source>
</reference>
<dbReference type="EMBL" id="LLEI02000032">
    <property type="protein sequence ID" value="OAJ94064.1"/>
    <property type="molecule type" value="Genomic_DNA"/>
</dbReference>
<feature type="transmembrane region" description="Helical" evidence="10">
    <location>
        <begin position="298"/>
        <end position="317"/>
    </location>
</feature>
<feature type="modified residue" description="FMN phosphoryl threonine" evidence="10">
    <location>
        <position position="187"/>
    </location>
</feature>
<dbReference type="Pfam" id="PF03116">
    <property type="entry name" value="NQR2_RnfD_RnfE"/>
    <property type="match status" value="1"/>
</dbReference>
<evidence type="ECO:0000313" key="11">
    <source>
        <dbReference type="EMBL" id="OAJ94064.1"/>
    </source>
</evidence>
<name>A0A177XZN3_9VIBR</name>
<comment type="function">
    <text evidence="10">Part of a membrane-bound complex that couples electron transfer with translocation of ions across the membrane.</text>
</comment>
<feature type="transmembrane region" description="Helical" evidence="10">
    <location>
        <begin position="323"/>
        <end position="341"/>
    </location>
</feature>
<keyword evidence="6 10" id="KW-1278">Translocase</keyword>
<gene>
    <name evidence="10" type="primary">rnfD</name>
    <name evidence="11" type="ORF">APB76_12710</name>
</gene>
<dbReference type="InterPro" id="IPR004338">
    <property type="entry name" value="NqrB/RnfD"/>
</dbReference>
<evidence type="ECO:0000313" key="12">
    <source>
        <dbReference type="Proteomes" id="UP000078406"/>
    </source>
</evidence>
<evidence type="ECO:0000256" key="9">
    <source>
        <dbReference type="ARBA" id="ARBA00023136"/>
    </source>
</evidence>
<feature type="transmembrane region" description="Helical" evidence="10">
    <location>
        <begin position="20"/>
        <end position="38"/>
    </location>
</feature>
<feature type="transmembrane region" description="Helical" evidence="10">
    <location>
        <begin position="44"/>
        <end position="64"/>
    </location>
</feature>
<feature type="transmembrane region" description="Helical" evidence="10">
    <location>
        <begin position="267"/>
        <end position="286"/>
    </location>
</feature>
<evidence type="ECO:0000256" key="7">
    <source>
        <dbReference type="ARBA" id="ARBA00022982"/>
    </source>
</evidence>
<dbReference type="GO" id="GO:0005886">
    <property type="term" value="C:plasma membrane"/>
    <property type="evidence" value="ECO:0007669"/>
    <property type="project" value="UniProtKB-SubCell"/>
</dbReference>
<dbReference type="HAMAP" id="MF_00462">
    <property type="entry name" value="RsxD_RnfD"/>
    <property type="match status" value="1"/>
</dbReference>
<evidence type="ECO:0000256" key="1">
    <source>
        <dbReference type="ARBA" id="ARBA00022448"/>
    </source>
</evidence>
<keyword evidence="1 10" id="KW-0813">Transport</keyword>
<comment type="caution">
    <text evidence="11">The sequence shown here is derived from an EMBL/GenBank/DDBJ whole genome shotgun (WGS) entry which is preliminary data.</text>
</comment>
<proteinExistence type="inferred from homology"/>